<dbReference type="PANTHER" id="PTHR44936:SF10">
    <property type="entry name" value="SENSOR PROTEIN RSTB"/>
    <property type="match status" value="1"/>
</dbReference>
<dbReference type="PRINTS" id="PR00344">
    <property type="entry name" value="BCTRLSENSOR"/>
</dbReference>
<keyword evidence="10" id="KW-1133">Transmembrane helix</keyword>
<dbReference type="AlphaFoldDB" id="A0A223NQ86"/>
<dbReference type="GO" id="GO:0005524">
    <property type="term" value="F:ATP binding"/>
    <property type="evidence" value="ECO:0007669"/>
    <property type="project" value="UniProtKB-KW"/>
</dbReference>
<gene>
    <name evidence="12" type="ORF">MuYL_0094</name>
</gene>
<dbReference type="SUPFAM" id="SSF47384">
    <property type="entry name" value="Homodimeric domain of signal transducing histidine kinase"/>
    <property type="match status" value="1"/>
</dbReference>
<protein>
    <recommendedName>
        <fullName evidence="3">histidine kinase</fullName>
        <ecNumber evidence="3">2.7.13.3</ecNumber>
    </recommendedName>
</protein>
<comment type="catalytic activity">
    <reaction evidence="1">
        <text>ATP + protein L-histidine = ADP + protein N-phospho-L-histidine.</text>
        <dbReference type="EC" id="2.7.13.3"/>
    </reaction>
</comment>
<evidence type="ECO:0000256" key="10">
    <source>
        <dbReference type="SAM" id="Phobius"/>
    </source>
</evidence>
<evidence type="ECO:0000313" key="12">
    <source>
        <dbReference type="EMBL" id="ASU31997.1"/>
    </source>
</evidence>
<evidence type="ECO:0000256" key="8">
    <source>
        <dbReference type="ARBA" id="ARBA00022777"/>
    </source>
</evidence>
<keyword evidence="13" id="KW-1185">Reference proteome</keyword>
<dbReference type="Gene3D" id="1.10.287.130">
    <property type="match status" value="1"/>
</dbReference>
<dbReference type="OrthoDB" id="9766459at2"/>
<keyword evidence="9" id="KW-0067">ATP-binding</keyword>
<evidence type="ECO:0000256" key="5">
    <source>
        <dbReference type="ARBA" id="ARBA00022553"/>
    </source>
</evidence>
<dbReference type="SUPFAM" id="SSF55874">
    <property type="entry name" value="ATPase domain of HSP90 chaperone/DNA topoisomerase II/histidine kinase"/>
    <property type="match status" value="1"/>
</dbReference>
<evidence type="ECO:0000256" key="9">
    <source>
        <dbReference type="ARBA" id="ARBA00022840"/>
    </source>
</evidence>
<feature type="transmembrane region" description="Helical" evidence="10">
    <location>
        <begin position="196"/>
        <end position="220"/>
    </location>
</feature>
<dbReference type="InterPro" id="IPR036890">
    <property type="entry name" value="HATPase_C_sf"/>
</dbReference>
<dbReference type="GO" id="GO:0005886">
    <property type="term" value="C:plasma membrane"/>
    <property type="evidence" value="ECO:0007669"/>
    <property type="project" value="UniProtKB-SubCell"/>
</dbReference>
<reference evidence="12 13" key="1">
    <citation type="submission" date="2017-08" db="EMBL/GenBank/DDBJ databases">
        <title>Complete genome sequence of Mucilaginibacter sp. strain BJC16-A31.</title>
        <authorList>
            <consortium name="Henan University of Science and Technology"/>
            <person name="You X."/>
        </authorList>
    </citation>
    <scope>NUCLEOTIDE SEQUENCE [LARGE SCALE GENOMIC DNA]</scope>
    <source>
        <strain evidence="12 13">BJC16-A31</strain>
    </source>
</reference>
<keyword evidence="10" id="KW-0472">Membrane</keyword>
<dbReference type="Pfam" id="PF00512">
    <property type="entry name" value="HisKA"/>
    <property type="match status" value="1"/>
</dbReference>
<dbReference type="PANTHER" id="PTHR44936">
    <property type="entry name" value="SENSOR PROTEIN CREC"/>
    <property type="match status" value="1"/>
</dbReference>
<dbReference type="EMBL" id="CP022743">
    <property type="protein sequence ID" value="ASU31997.1"/>
    <property type="molecule type" value="Genomic_DNA"/>
</dbReference>
<dbReference type="GO" id="GO:0000155">
    <property type="term" value="F:phosphorelay sensor kinase activity"/>
    <property type="evidence" value="ECO:0007669"/>
    <property type="project" value="InterPro"/>
</dbReference>
<dbReference type="InterPro" id="IPR003661">
    <property type="entry name" value="HisK_dim/P_dom"/>
</dbReference>
<dbReference type="InterPro" id="IPR050980">
    <property type="entry name" value="2C_sensor_his_kinase"/>
</dbReference>
<dbReference type="CDD" id="cd00075">
    <property type="entry name" value="HATPase"/>
    <property type="match status" value="1"/>
</dbReference>
<keyword evidence="6" id="KW-0808">Transferase</keyword>
<evidence type="ECO:0000256" key="3">
    <source>
        <dbReference type="ARBA" id="ARBA00012438"/>
    </source>
</evidence>
<evidence type="ECO:0000313" key="13">
    <source>
        <dbReference type="Proteomes" id="UP000215002"/>
    </source>
</evidence>
<evidence type="ECO:0000256" key="4">
    <source>
        <dbReference type="ARBA" id="ARBA00022475"/>
    </source>
</evidence>
<dbReference type="InterPro" id="IPR004358">
    <property type="entry name" value="Sig_transdc_His_kin-like_C"/>
</dbReference>
<keyword evidence="5" id="KW-0597">Phosphoprotein</keyword>
<dbReference type="Gene3D" id="3.30.565.10">
    <property type="entry name" value="Histidine kinase-like ATPase, C-terminal domain"/>
    <property type="match status" value="1"/>
</dbReference>
<evidence type="ECO:0000256" key="2">
    <source>
        <dbReference type="ARBA" id="ARBA00004651"/>
    </source>
</evidence>
<dbReference type="SMART" id="SM00388">
    <property type="entry name" value="HisKA"/>
    <property type="match status" value="1"/>
</dbReference>
<proteinExistence type="predicted"/>
<dbReference type="RefSeq" id="WP_094568653.1">
    <property type="nucleotide sequence ID" value="NZ_CP022743.1"/>
</dbReference>
<keyword evidence="8" id="KW-0418">Kinase</keyword>
<dbReference type="SMART" id="SM00387">
    <property type="entry name" value="HATPase_c"/>
    <property type="match status" value="1"/>
</dbReference>
<evidence type="ECO:0000256" key="6">
    <source>
        <dbReference type="ARBA" id="ARBA00022679"/>
    </source>
</evidence>
<comment type="subcellular location">
    <subcellularLocation>
        <location evidence="2">Cell membrane</location>
        <topology evidence="2">Multi-pass membrane protein</topology>
    </subcellularLocation>
</comment>
<dbReference type="InterPro" id="IPR036097">
    <property type="entry name" value="HisK_dim/P_sf"/>
</dbReference>
<dbReference type="Pfam" id="PF02518">
    <property type="entry name" value="HATPase_c"/>
    <property type="match status" value="1"/>
</dbReference>
<dbReference type="PROSITE" id="PS50109">
    <property type="entry name" value="HIS_KIN"/>
    <property type="match status" value="1"/>
</dbReference>
<dbReference type="InterPro" id="IPR005467">
    <property type="entry name" value="His_kinase_dom"/>
</dbReference>
<accession>A0A223NQ86</accession>
<dbReference type="CDD" id="cd00082">
    <property type="entry name" value="HisKA"/>
    <property type="match status" value="1"/>
</dbReference>
<name>A0A223NQ86_9SPHI</name>
<feature type="domain" description="Histidine kinase" evidence="11">
    <location>
        <begin position="250"/>
        <end position="458"/>
    </location>
</feature>
<evidence type="ECO:0000259" key="11">
    <source>
        <dbReference type="PROSITE" id="PS50109"/>
    </source>
</evidence>
<organism evidence="12 13">
    <name type="scientific">Mucilaginibacter xinganensis</name>
    <dbReference type="NCBI Taxonomy" id="1234841"/>
    <lineage>
        <taxon>Bacteria</taxon>
        <taxon>Pseudomonadati</taxon>
        <taxon>Bacteroidota</taxon>
        <taxon>Sphingobacteriia</taxon>
        <taxon>Sphingobacteriales</taxon>
        <taxon>Sphingobacteriaceae</taxon>
        <taxon>Mucilaginibacter</taxon>
    </lineage>
</organism>
<dbReference type="KEGG" id="muc:MuYL_0094"/>
<dbReference type="InterPro" id="IPR003594">
    <property type="entry name" value="HATPase_dom"/>
</dbReference>
<keyword evidence="10" id="KW-0812">Transmembrane</keyword>
<evidence type="ECO:0000256" key="7">
    <source>
        <dbReference type="ARBA" id="ARBA00022741"/>
    </source>
</evidence>
<keyword evidence="4" id="KW-1003">Cell membrane</keyword>
<keyword evidence="7" id="KW-0547">Nucleotide-binding</keyword>
<dbReference type="Proteomes" id="UP000215002">
    <property type="component" value="Chromosome"/>
</dbReference>
<sequence length="458" mass="51481">MKKVIIALTTIVLIATAAIGITHYYSVKILSAGRAYTYFESQYSKAEKDATRHLLSYIYSHEETDYLFFNNDISILKGDSIARDALTNGKDIKIARIGFLMGGNNKDDLPELIWFFQNFKNTSFFNKAVQQWHQADLLVAKLSQTGAFAHHKIQSGKPVDKEGLLLQINTISDELTIKQQNFSALLGNTSRIVDHYVFMADFLTVIVILISSALLGGLMLRKVHTSKKVIVEQNLALTDMNKRINKFVYTVTHDLRAPLSSLTGLISVLEKEKDIAKVPDYTGMMRESIDLQDKHIRDVLHTIRTDGGMTAELCNLGEIISSVISQNAFFSEGKKVKFLSELEVWQLKCNVTNLKTVFNNLISNAIKYADFSKPEQWVKVRSYKDNEHCVIEIEDNGVGIRPEQRNSIFNKFVKSGTNKKSMGLGLYFTRQAIEDMNGTITVRSLLGGGTSFIVSLPL</sequence>
<evidence type="ECO:0000256" key="1">
    <source>
        <dbReference type="ARBA" id="ARBA00000085"/>
    </source>
</evidence>
<dbReference type="EC" id="2.7.13.3" evidence="3"/>